<gene>
    <name evidence="2" type="ORF">CPT_Sitrop_074</name>
</gene>
<protein>
    <submittedName>
        <fullName evidence="2">HNH endonuclease</fullName>
    </submittedName>
</protein>
<keyword evidence="2" id="KW-0378">Hydrolase</keyword>
<evidence type="ECO:0000313" key="3">
    <source>
        <dbReference type="Proteomes" id="UP000663341"/>
    </source>
</evidence>
<sequence length="172" mass="19637">MLEPVGSTSRRRSTYLLGVGLSAPLDEDVLALASTQRDRDCPRVDSFEQLALRQGRRRGLQLPRQEVRVSGWQNSNRRDRLPPDWFKIRARVLRRDGHTCTHRDANGIRCTDLATDVDHIRPGDDHSMENLRALCSWHHGKKSGAEGAAAKAANWRRQDKKFRRSEDHPGLL</sequence>
<evidence type="ECO:0000313" key="2">
    <source>
        <dbReference type="EMBL" id="QPB09988.1"/>
    </source>
</evidence>
<keyword evidence="2" id="KW-0540">Nuclease</keyword>
<dbReference type="Proteomes" id="UP000663341">
    <property type="component" value="Segment"/>
</dbReference>
<organism evidence="2 3">
    <name type="scientific">Streptomyces phage Sitrop</name>
    <dbReference type="NCBI Taxonomy" id="2767587"/>
    <lineage>
        <taxon>Viruses</taxon>
        <taxon>Duplodnaviria</taxon>
        <taxon>Heunggongvirae</taxon>
        <taxon>Uroviricota</taxon>
        <taxon>Caudoviricetes</taxon>
        <taxon>Arquatrovirinae</taxon>
        <taxon>Camvirus</taxon>
        <taxon>Camvirus sitrop</taxon>
    </lineage>
</organism>
<name>A0A873WIF4_9CAUD</name>
<feature type="region of interest" description="Disordered" evidence="1">
    <location>
        <begin position="142"/>
        <end position="172"/>
    </location>
</feature>
<dbReference type="GO" id="GO:0004519">
    <property type="term" value="F:endonuclease activity"/>
    <property type="evidence" value="ECO:0007669"/>
    <property type="project" value="UniProtKB-KW"/>
</dbReference>
<accession>A0A873WIF4</accession>
<keyword evidence="2" id="KW-0255">Endonuclease</keyword>
<proteinExistence type="predicted"/>
<reference evidence="2" key="1">
    <citation type="submission" date="2020-07" db="EMBL/GenBank/DDBJ databases">
        <title>Complete genome sequence of Streptomyces phage Sitrop.</title>
        <authorList>
            <person name="Portillo V.H."/>
            <person name="Diaz H."/>
            <person name="Clark J.D."/>
            <person name="Hernandez I."/>
            <person name="Liu M."/>
            <person name="Burrowes B."/>
        </authorList>
    </citation>
    <scope>NUCLEOTIDE SEQUENCE</scope>
</reference>
<dbReference type="CDD" id="cd00085">
    <property type="entry name" value="HNHc"/>
    <property type="match status" value="1"/>
</dbReference>
<dbReference type="EMBL" id="MT701598">
    <property type="protein sequence ID" value="QPB09988.1"/>
    <property type="molecule type" value="Genomic_DNA"/>
</dbReference>
<evidence type="ECO:0000256" key="1">
    <source>
        <dbReference type="SAM" id="MobiDB-lite"/>
    </source>
</evidence>
<dbReference type="Gene3D" id="1.10.30.50">
    <property type="match status" value="1"/>
</dbReference>
<dbReference type="InterPro" id="IPR003615">
    <property type="entry name" value="HNH_nuc"/>
</dbReference>
<keyword evidence="3" id="KW-1185">Reference proteome</keyword>